<evidence type="ECO:0000313" key="3">
    <source>
        <dbReference type="Proteomes" id="UP000054815"/>
    </source>
</evidence>
<protein>
    <recommendedName>
        <fullName evidence="4">Secreted protein</fullName>
    </recommendedName>
</protein>
<evidence type="ECO:0000313" key="2">
    <source>
        <dbReference type="EMBL" id="KRX86610.1"/>
    </source>
</evidence>
<proteinExistence type="predicted"/>
<gene>
    <name evidence="2" type="ORF">T4E_2892</name>
</gene>
<evidence type="ECO:0008006" key="4">
    <source>
        <dbReference type="Google" id="ProtNLM"/>
    </source>
</evidence>
<reference evidence="2 3" key="1">
    <citation type="submission" date="2015-01" db="EMBL/GenBank/DDBJ databases">
        <title>Evolution of Trichinella species and genotypes.</title>
        <authorList>
            <person name="Korhonen P.K."/>
            <person name="Edoardo P."/>
            <person name="Giuseppe L.R."/>
            <person name="Gasser R.B."/>
        </authorList>
    </citation>
    <scope>NUCLEOTIDE SEQUENCE [LARGE SCALE GENOMIC DNA]</scope>
    <source>
        <strain evidence="2">ISS141</strain>
    </source>
</reference>
<accession>A0A0V0XF23</accession>
<keyword evidence="1" id="KW-0732">Signal</keyword>
<dbReference type="Proteomes" id="UP000054815">
    <property type="component" value="Unassembled WGS sequence"/>
</dbReference>
<dbReference type="AlphaFoldDB" id="A0A0V0XF23"/>
<sequence length="99" mass="11336">MAVLLVFTSQLSLSLSAIELARQLVSRFCGLKRPDEYFSSRQCLESRRSIATTNRQKSIHLSSSKLAASLDYQVGLAESTRRCKVWTNRTDRQRNLRKT</sequence>
<comment type="caution">
    <text evidence="2">The sequence shown here is derived from an EMBL/GenBank/DDBJ whole genome shotgun (WGS) entry which is preliminary data.</text>
</comment>
<feature type="signal peptide" evidence="1">
    <location>
        <begin position="1"/>
        <end position="16"/>
    </location>
</feature>
<name>A0A0V0XF23_TRIPS</name>
<evidence type="ECO:0000256" key="1">
    <source>
        <dbReference type="SAM" id="SignalP"/>
    </source>
</evidence>
<feature type="chain" id="PRO_5006872527" description="Secreted protein" evidence="1">
    <location>
        <begin position="17"/>
        <end position="99"/>
    </location>
</feature>
<organism evidence="2 3">
    <name type="scientific">Trichinella pseudospiralis</name>
    <name type="common">Parasitic roundworm</name>
    <dbReference type="NCBI Taxonomy" id="6337"/>
    <lineage>
        <taxon>Eukaryota</taxon>
        <taxon>Metazoa</taxon>
        <taxon>Ecdysozoa</taxon>
        <taxon>Nematoda</taxon>
        <taxon>Enoplea</taxon>
        <taxon>Dorylaimia</taxon>
        <taxon>Trichinellida</taxon>
        <taxon>Trichinellidae</taxon>
        <taxon>Trichinella</taxon>
    </lineage>
</organism>
<dbReference type="EMBL" id="JYDU01000355">
    <property type="protein sequence ID" value="KRX86610.1"/>
    <property type="molecule type" value="Genomic_DNA"/>
</dbReference>